<dbReference type="EC" id="3.1.1.47" evidence="1"/>
<name>A0A0C9WY24_9AGAR</name>
<organism evidence="5 6">
    <name type="scientific">Laccaria amethystina LaAM-08-1</name>
    <dbReference type="NCBI Taxonomy" id="1095629"/>
    <lineage>
        <taxon>Eukaryota</taxon>
        <taxon>Fungi</taxon>
        <taxon>Dikarya</taxon>
        <taxon>Basidiomycota</taxon>
        <taxon>Agaricomycotina</taxon>
        <taxon>Agaricomycetes</taxon>
        <taxon>Agaricomycetidae</taxon>
        <taxon>Agaricales</taxon>
        <taxon>Agaricineae</taxon>
        <taxon>Hydnangiaceae</taxon>
        <taxon>Laccaria</taxon>
    </lineage>
</organism>
<dbReference type="Pfam" id="PF03403">
    <property type="entry name" value="PAF-AH_p_II"/>
    <property type="match status" value="2"/>
</dbReference>
<evidence type="ECO:0000256" key="4">
    <source>
        <dbReference type="ARBA" id="ARBA00023098"/>
    </source>
</evidence>
<gene>
    <name evidence="5" type="ORF">K443DRAFT_92691</name>
</gene>
<protein>
    <recommendedName>
        <fullName evidence="1">1-alkyl-2-acetylglycerophosphocholine esterase</fullName>
        <ecNumber evidence="1">3.1.1.47</ecNumber>
    </recommendedName>
</protein>
<keyword evidence="3" id="KW-0442">Lipid degradation</keyword>
<evidence type="ECO:0000256" key="1">
    <source>
        <dbReference type="ARBA" id="ARBA00013201"/>
    </source>
</evidence>
<reference evidence="5 6" key="1">
    <citation type="submission" date="2014-04" db="EMBL/GenBank/DDBJ databases">
        <authorList>
            <consortium name="DOE Joint Genome Institute"/>
            <person name="Kuo A."/>
            <person name="Kohler A."/>
            <person name="Nagy L.G."/>
            <person name="Floudas D."/>
            <person name="Copeland A."/>
            <person name="Barry K.W."/>
            <person name="Cichocki N."/>
            <person name="Veneault-Fourrey C."/>
            <person name="LaButti K."/>
            <person name="Lindquist E.A."/>
            <person name="Lipzen A."/>
            <person name="Lundell T."/>
            <person name="Morin E."/>
            <person name="Murat C."/>
            <person name="Sun H."/>
            <person name="Tunlid A."/>
            <person name="Henrissat B."/>
            <person name="Grigoriev I.V."/>
            <person name="Hibbett D.S."/>
            <person name="Martin F."/>
            <person name="Nordberg H.P."/>
            <person name="Cantor M.N."/>
            <person name="Hua S.X."/>
        </authorList>
    </citation>
    <scope>NUCLEOTIDE SEQUENCE [LARGE SCALE GENOMIC DNA]</scope>
    <source>
        <strain evidence="5 6">LaAM-08-1</strain>
    </source>
</reference>
<dbReference type="PANTHER" id="PTHR10272">
    <property type="entry name" value="PLATELET-ACTIVATING FACTOR ACETYLHYDROLASE"/>
    <property type="match status" value="1"/>
</dbReference>
<dbReference type="PANTHER" id="PTHR10272:SF0">
    <property type="entry name" value="PLATELET-ACTIVATING FACTOR ACETYLHYDROLASE"/>
    <property type="match status" value="1"/>
</dbReference>
<evidence type="ECO:0000313" key="5">
    <source>
        <dbReference type="EMBL" id="KIK04675.1"/>
    </source>
</evidence>
<reference evidence="6" key="2">
    <citation type="submission" date="2015-01" db="EMBL/GenBank/DDBJ databases">
        <title>Evolutionary Origins and Diversification of the Mycorrhizal Mutualists.</title>
        <authorList>
            <consortium name="DOE Joint Genome Institute"/>
            <consortium name="Mycorrhizal Genomics Consortium"/>
            <person name="Kohler A."/>
            <person name="Kuo A."/>
            <person name="Nagy L.G."/>
            <person name="Floudas D."/>
            <person name="Copeland A."/>
            <person name="Barry K.W."/>
            <person name="Cichocki N."/>
            <person name="Veneault-Fourrey C."/>
            <person name="LaButti K."/>
            <person name="Lindquist E.A."/>
            <person name="Lipzen A."/>
            <person name="Lundell T."/>
            <person name="Morin E."/>
            <person name="Murat C."/>
            <person name="Riley R."/>
            <person name="Ohm R."/>
            <person name="Sun H."/>
            <person name="Tunlid A."/>
            <person name="Henrissat B."/>
            <person name="Grigoriev I.V."/>
            <person name="Hibbett D.S."/>
            <person name="Martin F."/>
        </authorList>
    </citation>
    <scope>NUCLEOTIDE SEQUENCE [LARGE SCALE GENOMIC DNA]</scope>
    <source>
        <strain evidence="6">LaAM-08-1</strain>
    </source>
</reference>
<keyword evidence="2" id="KW-0378">Hydrolase</keyword>
<dbReference type="AlphaFoldDB" id="A0A0C9WY24"/>
<dbReference type="HOGENOM" id="CLU_022501_4_1_1"/>
<evidence type="ECO:0000256" key="3">
    <source>
        <dbReference type="ARBA" id="ARBA00022963"/>
    </source>
</evidence>
<dbReference type="GO" id="GO:0003847">
    <property type="term" value="F:1-alkyl-2-acetylglycerophosphocholine esterase activity"/>
    <property type="evidence" value="ECO:0007669"/>
    <property type="project" value="UniProtKB-EC"/>
</dbReference>
<dbReference type="STRING" id="1095629.A0A0C9WY24"/>
<dbReference type="EMBL" id="KN838567">
    <property type="protein sequence ID" value="KIK04675.1"/>
    <property type="molecule type" value="Genomic_DNA"/>
</dbReference>
<dbReference type="InterPro" id="IPR029058">
    <property type="entry name" value="AB_hydrolase_fold"/>
</dbReference>
<accession>A0A0C9WY24</accession>
<dbReference type="OrthoDB" id="2363873at2759"/>
<sequence>MLFLPSIHGRFPVGVTTFVTPVRPAQFIGSVKLRNVRHGQLENALYLEEVAFTAYYPTEKTTNLQEGVDWFIRQNFHTSQFTLATTVRPIRESLNGFASFLGISAWLLWPVVYLFGSLIKIPAYPNAPLLNPMESTTESEKPSSSQWPLVIFSHGLGGSRTAYSQFCCRLAASGRVVLAVEHRDGTGTACFPQSWEVDGKRTSRTLLYLRENDIRWEDDDTVQQKPFALRMEQLAFRHQELYIAYSTFRHFVQNDALEIDTIDGSPILIEGWTGVNGEGRPSINCDKDVILAGHSFGGCTMLSILSTAPAQGFGSIPVSKVVILDPWLEPLPSPGPTPFVRPEGPGMPPILTDIDCIQEPLESSLTNKLDSPHPRMLAINSETFTLWKDHFARLQEVVSGWEPHGGRILTLVGSVHASFSDFPVTPIIRKKSARPLLETISTLSLAFLDDRLEEALVSEVSTTDMEIEVIGLKKDGKPKRKLIGNVGDVIIQ</sequence>
<evidence type="ECO:0000313" key="6">
    <source>
        <dbReference type="Proteomes" id="UP000054477"/>
    </source>
</evidence>
<dbReference type="Gene3D" id="3.40.50.1820">
    <property type="entry name" value="alpha/beta hydrolase"/>
    <property type="match status" value="1"/>
</dbReference>
<dbReference type="Proteomes" id="UP000054477">
    <property type="component" value="Unassembled WGS sequence"/>
</dbReference>
<keyword evidence="4" id="KW-0443">Lipid metabolism</keyword>
<dbReference type="SUPFAM" id="SSF53474">
    <property type="entry name" value="alpha/beta-Hydrolases"/>
    <property type="match status" value="1"/>
</dbReference>
<proteinExistence type="predicted"/>
<dbReference type="GO" id="GO:0016042">
    <property type="term" value="P:lipid catabolic process"/>
    <property type="evidence" value="ECO:0007669"/>
    <property type="project" value="UniProtKB-KW"/>
</dbReference>
<evidence type="ECO:0000256" key="2">
    <source>
        <dbReference type="ARBA" id="ARBA00022801"/>
    </source>
</evidence>
<keyword evidence="6" id="KW-1185">Reference proteome</keyword>